<name>A0A4V2WJK9_9PROT</name>
<keyword evidence="1" id="KW-0812">Transmembrane</keyword>
<evidence type="ECO:0000256" key="1">
    <source>
        <dbReference type="SAM" id="Phobius"/>
    </source>
</evidence>
<keyword evidence="1" id="KW-1133">Transmembrane helix</keyword>
<organism evidence="2 3">
    <name type="scientific">Roseicella aquatilis</name>
    <dbReference type="NCBI Taxonomy" id="2527868"/>
    <lineage>
        <taxon>Bacteria</taxon>
        <taxon>Pseudomonadati</taxon>
        <taxon>Pseudomonadota</taxon>
        <taxon>Alphaproteobacteria</taxon>
        <taxon>Acetobacterales</taxon>
        <taxon>Roseomonadaceae</taxon>
        <taxon>Roseicella</taxon>
    </lineage>
</organism>
<protein>
    <submittedName>
        <fullName evidence="2">Uncharacterized protein</fullName>
    </submittedName>
</protein>
<evidence type="ECO:0000313" key="2">
    <source>
        <dbReference type="EMBL" id="TCZ54972.1"/>
    </source>
</evidence>
<comment type="caution">
    <text evidence="2">The sequence shown here is derived from an EMBL/GenBank/DDBJ whole genome shotgun (WGS) entry which is preliminary data.</text>
</comment>
<gene>
    <name evidence="2" type="ORF">EXY23_22475</name>
</gene>
<dbReference type="RefSeq" id="WP_132295095.1">
    <property type="nucleotide sequence ID" value="NZ_SKBM01000030.1"/>
</dbReference>
<accession>A0A4V2WJK9</accession>
<dbReference type="Proteomes" id="UP000295023">
    <property type="component" value="Unassembled WGS sequence"/>
</dbReference>
<reference evidence="2 3" key="1">
    <citation type="submission" date="2019-03" db="EMBL/GenBank/DDBJ databases">
        <title>Paracraurococcus aquatilis NE82 genome sequence.</title>
        <authorList>
            <person name="Zhao Y."/>
            <person name="Du Z."/>
        </authorList>
    </citation>
    <scope>NUCLEOTIDE SEQUENCE [LARGE SCALE GENOMIC DNA]</scope>
    <source>
        <strain evidence="2 3">NE82</strain>
    </source>
</reference>
<keyword evidence="3" id="KW-1185">Reference proteome</keyword>
<evidence type="ECO:0000313" key="3">
    <source>
        <dbReference type="Proteomes" id="UP000295023"/>
    </source>
</evidence>
<feature type="transmembrane region" description="Helical" evidence="1">
    <location>
        <begin position="105"/>
        <end position="125"/>
    </location>
</feature>
<proteinExistence type="predicted"/>
<dbReference type="OrthoDB" id="7281343at2"/>
<sequence>MTHVLPTHRPLDRFTRLLDAHGPEPSRWPARDRAAAEALLANSAAARALLAEARALEARLVAALPQPAPEAVARLQANLARAIARSPLPAPASAWTRLTARLRPAAPIGWGAFAAMATCALWLSFSAGPAVGDPLGPLQALPIAEDPL</sequence>
<dbReference type="EMBL" id="SKBM01000030">
    <property type="protein sequence ID" value="TCZ54972.1"/>
    <property type="molecule type" value="Genomic_DNA"/>
</dbReference>
<keyword evidence="1" id="KW-0472">Membrane</keyword>
<dbReference type="AlphaFoldDB" id="A0A4V2WJK9"/>